<dbReference type="InterPro" id="IPR011333">
    <property type="entry name" value="SKP1/BTB/POZ_sf"/>
</dbReference>
<gene>
    <name evidence="1" type="ORF">LTR84_007592</name>
</gene>
<evidence type="ECO:0000313" key="2">
    <source>
        <dbReference type="Proteomes" id="UP001358417"/>
    </source>
</evidence>
<dbReference type="AlphaFoldDB" id="A0AAV9NM65"/>
<comment type="caution">
    <text evidence="1">The sequence shown here is derived from an EMBL/GenBank/DDBJ whole genome shotgun (WGS) entry which is preliminary data.</text>
</comment>
<evidence type="ECO:0008006" key="3">
    <source>
        <dbReference type="Google" id="ProtNLM"/>
    </source>
</evidence>
<sequence length="215" mass="24016">MSSFINSKIVTVLVGPDEVEYYFHKDILVDSCPFFAKCLSVNMEEHLANIVRMPEDTTRAFHLLTLHLYGKTIPALTHMLNVLDNIEAWILADKLCMPHFQDILMARMMRYTEYNYIFPGYLADPSIVLNPDSILGKFLRDQVIHDMARAAGTLSGAVYSGMSEETWDGLLGNGVVDSRMILDLVTAAKSTPVNPSKQGCKYHVHGTTGVCMVPN</sequence>
<dbReference type="RefSeq" id="XP_064710148.1">
    <property type="nucleotide sequence ID" value="XM_064851145.1"/>
</dbReference>
<accession>A0AAV9NM65</accession>
<dbReference type="Proteomes" id="UP001358417">
    <property type="component" value="Unassembled WGS sequence"/>
</dbReference>
<name>A0AAV9NM65_9EURO</name>
<dbReference type="Gene3D" id="3.30.710.10">
    <property type="entry name" value="Potassium Channel Kv1.1, Chain A"/>
    <property type="match status" value="1"/>
</dbReference>
<dbReference type="EMBL" id="JAVRRD010000003">
    <property type="protein sequence ID" value="KAK5061051.1"/>
    <property type="molecule type" value="Genomic_DNA"/>
</dbReference>
<evidence type="ECO:0000313" key="1">
    <source>
        <dbReference type="EMBL" id="KAK5061051.1"/>
    </source>
</evidence>
<reference evidence="1 2" key="1">
    <citation type="submission" date="2023-08" db="EMBL/GenBank/DDBJ databases">
        <title>Black Yeasts Isolated from many extreme environments.</title>
        <authorList>
            <person name="Coleine C."/>
            <person name="Stajich J.E."/>
            <person name="Selbmann L."/>
        </authorList>
    </citation>
    <scope>NUCLEOTIDE SEQUENCE [LARGE SCALE GENOMIC DNA]</scope>
    <source>
        <strain evidence="1 2">CCFEE 5792</strain>
    </source>
</reference>
<dbReference type="GeneID" id="89975758"/>
<proteinExistence type="predicted"/>
<protein>
    <recommendedName>
        <fullName evidence="3">BTB domain-containing protein</fullName>
    </recommendedName>
</protein>
<keyword evidence="2" id="KW-1185">Reference proteome</keyword>
<dbReference type="PANTHER" id="PTHR47843:SF2">
    <property type="entry name" value="BTB DOMAIN-CONTAINING PROTEIN"/>
    <property type="match status" value="1"/>
</dbReference>
<dbReference type="SUPFAM" id="SSF54695">
    <property type="entry name" value="POZ domain"/>
    <property type="match status" value="1"/>
</dbReference>
<dbReference type="PANTHER" id="PTHR47843">
    <property type="entry name" value="BTB DOMAIN-CONTAINING PROTEIN-RELATED"/>
    <property type="match status" value="1"/>
</dbReference>
<organism evidence="1 2">
    <name type="scientific">Exophiala bonariae</name>
    <dbReference type="NCBI Taxonomy" id="1690606"/>
    <lineage>
        <taxon>Eukaryota</taxon>
        <taxon>Fungi</taxon>
        <taxon>Dikarya</taxon>
        <taxon>Ascomycota</taxon>
        <taxon>Pezizomycotina</taxon>
        <taxon>Eurotiomycetes</taxon>
        <taxon>Chaetothyriomycetidae</taxon>
        <taxon>Chaetothyriales</taxon>
        <taxon>Herpotrichiellaceae</taxon>
        <taxon>Exophiala</taxon>
    </lineage>
</organism>